<reference evidence="2" key="1">
    <citation type="submission" date="2022-11" db="UniProtKB">
        <authorList>
            <consortium name="EnsemblMetazoa"/>
        </authorList>
    </citation>
    <scope>IDENTIFICATION</scope>
</reference>
<feature type="region of interest" description="Disordered" evidence="1">
    <location>
        <begin position="101"/>
        <end position="124"/>
    </location>
</feature>
<dbReference type="Proteomes" id="UP000887567">
    <property type="component" value="Unplaced"/>
</dbReference>
<dbReference type="GeneID" id="110253110"/>
<evidence type="ECO:0000256" key="1">
    <source>
        <dbReference type="SAM" id="MobiDB-lite"/>
    </source>
</evidence>
<evidence type="ECO:0000313" key="3">
    <source>
        <dbReference type="Proteomes" id="UP000887567"/>
    </source>
</evidence>
<name>A0A913YVE6_EXADI</name>
<dbReference type="RefSeq" id="XP_028519184.1">
    <property type="nucleotide sequence ID" value="XM_028663383.1"/>
</dbReference>
<proteinExistence type="predicted"/>
<feature type="region of interest" description="Disordered" evidence="1">
    <location>
        <begin position="1"/>
        <end position="26"/>
    </location>
</feature>
<feature type="compositionally biased region" description="Pro residues" evidence="1">
    <location>
        <begin position="104"/>
        <end position="118"/>
    </location>
</feature>
<evidence type="ECO:0000313" key="2">
    <source>
        <dbReference type="EnsemblMetazoa" id="XP_028519184.1"/>
    </source>
</evidence>
<accession>A0A913YVE6</accession>
<dbReference type="AlphaFoldDB" id="A0A913YVE6"/>
<organism evidence="2 3">
    <name type="scientific">Exaiptasia diaphana</name>
    <name type="common">Tropical sea anemone</name>
    <name type="synonym">Aiptasia pulchella</name>
    <dbReference type="NCBI Taxonomy" id="2652724"/>
    <lineage>
        <taxon>Eukaryota</taxon>
        <taxon>Metazoa</taxon>
        <taxon>Cnidaria</taxon>
        <taxon>Anthozoa</taxon>
        <taxon>Hexacorallia</taxon>
        <taxon>Actiniaria</taxon>
        <taxon>Aiptasiidae</taxon>
        <taxon>Exaiptasia</taxon>
    </lineage>
</organism>
<protein>
    <submittedName>
        <fullName evidence="2">Uncharacterized protein</fullName>
    </submittedName>
</protein>
<sequence>MSSPHSPEPVIEETIYDQSPSREPFDERNVVEEEVFPCSGSEVFSEPTRRMDDFELLRQHWDEIDDELQFKNDVGEGIDACAHQPAIESDIPRVSPISLVPEVQPFPEPSSPAPPPPKSESSMIGVAYYYPPPKPVPEKPMEECPDIGQAVENLVQIPN</sequence>
<dbReference type="KEGG" id="epa:110253110"/>
<dbReference type="EnsemblMetazoa" id="XM_028663383.1">
    <property type="protein sequence ID" value="XP_028519184.1"/>
    <property type="gene ID" value="LOC110253110"/>
</dbReference>
<keyword evidence="3" id="KW-1185">Reference proteome</keyword>